<feature type="signal peptide" evidence="1">
    <location>
        <begin position="1"/>
        <end position="19"/>
    </location>
</feature>
<evidence type="ECO:0000313" key="3">
    <source>
        <dbReference type="Proteomes" id="UP000277212"/>
    </source>
</evidence>
<keyword evidence="3" id="KW-1185">Reference proteome</keyword>
<evidence type="ECO:0000256" key="1">
    <source>
        <dbReference type="SAM" id="SignalP"/>
    </source>
</evidence>
<feature type="chain" id="PRO_5018321522" description="SnoaL-like domain-containing protein" evidence="1">
    <location>
        <begin position="20"/>
        <end position="160"/>
    </location>
</feature>
<dbReference type="Proteomes" id="UP000277212">
    <property type="component" value="Unassembled WGS sequence"/>
</dbReference>
<name>A0A3M2SG04_9HYPO</name>
<proteinExistence type="predicted"/>
<keyword evidence="1" id="KW-0732">Signal</keyword>
<dbReference type="OrthoDB" id="2820488at2759"/>
<accession>A0A3M2SG04</accession>
<dbReference type="InterPro" id="IPR032710">
    <property type="entry name" value="NTF2-like_dom_sf"/>
</dbReference>
<sequence length="160" mass="18314">MRFQAISLVMGVFSSIVSAEPLFRERPNPPNCPPRPVSPQQQRVIWESFFHKFFVERNATGAVLEFFAEDYIQHNPDVLSGRDVAAKALSFMSPETINITVINRGKEGDIAFVYAQWDIFSLPRPNANVDMFRFNGSCIQEHWDVIQPWPVNATNPLAMW</sequence>
<dbReference type="AlphaFoldDB" id="A0A3M2SG04"/>
<protein>
    <recommendedName>
        <fullName evidence="4">SnoaL-like domain-containing protein</fullName>
    </recommendedName>
</protein>
<organism evidence="2 3">
    <name type="scientific">Fusarium kuroshium</name>
    <dbReference type="NCBI Taxonomy" id="2010991"/>
    <lineage>
        <taxon>Eukaryota</taxon>
        <taxon>Fungi</taxon>
        <taxon>Dikarya</taxon>
        <taxon>Ascomycota</taxon>
        <taxon>Pezizomycotina</taxon>
        <taxon>Sordariomycetes</taxon>
        <taxon>Hypocreomycetidae</taxon>
        <taxon>Hypocreales</taxon>
        <taxon>Nectriaceae</taxon>
        <taxon>Fusarium</taxon>
        <taxon>Fusarium solani species complex</taxon>
    </lineage>
</organism>
<reference evidence="2 3" key="1">
    <citation type="submission" date="2017-06" db="EMBL/GenBank/DDBJ databases">
        <title>Comparative genomic analysis of Ambrosia Fusariam Clade fungi.</title>
        <authorList>
            <person name="Stajich J.E."/>
            <person name="Carrillo J."/>
            <person name="Kijimoto T."/>
            <person name="Eskalen A."/>
            <person name="O'Donnell K."/>
            <person name="Kasson M."/>
        </authorList>
    </citation>
    <scope>NUCLEOTIDE SEQUENCE [LARGE SCALE GENOMIC DNA]</scope>
    <source>
        <strain evidence="2">UCR3666</strain>
    </source>
</reference>
<comment type="caution">
    <text evidence="2">The sequence shown here is derived from an EMBL/GenBank/DDBJ whole genome shotgun (WGS) entry which is preliminary data.</text>
</comment>
<evidence type="ECO:0000313" key="2">
    <source>
        <dbReference type="EMBL" id="RMJ16461.1"/>
    </source>
</evidence>
<gene>
    <name evidence="2" type="ORF">CDV36_003872</name>
</gene>
<dbReference type="EMBL" id="NKUJ01000047">
    <property type="protein sequence ID" value="RMJ16461.1"/>
    <property type="molecule type" value="Genomic_DNA"/>
</dbReference>
<dbReference type="Gene3D" id="3.10.450.50">
    <property type="match status" value="1"/>
</dbReference>
<evidence type="ECO:0008006" key="4">
    <source>
        <dbReference type="Google" id="ProtNLM"/>
    </source>
</evidence>
<dbReference type="SUPFAM" id="SSF54427">
    <property type="entry name" value="NTF2-like"/>
    <property type="match status" value="1"/>
</dbReference>